<dbReference type="OrthoDB" id="3222at2759"/>
<organism evidence="10 11">
    <name type="scientific">Phytophthora rubi</name>
    <dbReference type="NCBI Taxonomy" id="129364"/>
    <lineage>
        <taxon>Eukaryota</taxon>
        <taxon>Sar</taxon>
        <taxon>Stramenopiles</taxon>
        <taxon>Oomycota</taxon>
        <taxon>Peronosporomycetes</taxon>
        <taxon>Peronosporales</taxon>
        <taxon>Peronosporaceae</taxon>
        <taxon>Phytophthora</taxon>
    </lineage>
</organism>
<dbReference type="InterPro" id="IPR023271">
    <property type="entry name" value="Aquaporin-like"/>
</dbReference>
<name>A0A6A4E6N4_9STRA</name>
<dbReference type="PRINTS" id="PR00783">
    <property type="entry name" value="MINTRINSICP"/>
</dbReference>
<evidence type="ECO:0000313" key="9">
    <source>
        <dbReference type="EMBL" id="KAE9007939.1"/>
    </source>
</evidence>
<accession>A0A6A4E6N4</accession>
<evidence type="ECO:0000256" key="8">
    <source>
        <dbReference type="SAM" id="Phobius"/>
    </source>
</evidence>
<dbReference type="GO" id="GO:0015254">
    <property type="term" value="F:glycerol channel activity"/>
    <property type="evidence" value="ECO:0007669"/>
    <property type="project" value="TreeGrafter"/>
</dbReference>
<evidence type="ECO:0000256" key="5">
    <source>
        <dbReference type="ARBA" id="ARBA00022989"/>
    </source>
</evidence>
<keyword evidence="11" id="KW-1185">Reference proteome</keyword>
<dbReference type="Proteomes" id="UP000434957">
    <property type="component" value="Unassembled WGS sequence"/>
</dbReference>
<dbReference type="PANTHER" id="PTHR43829">
    <property type="entry name" value="AQUAPORIN OR AQUAGLYCEROPORIN RELATED"/>
    <property type="match status" value="1"/>
</dbReference>
<dbReference type="InterPro" id="IPR000425">
    <property type="entry name" value="MIP"/>
</dbReference>
<evidence type="ECO:0000256" key="6">
    <source>
        <dbReference type="ARBA" id="ARBA00023136"/>
    </source>
</evidence>
<reference evidence="10 11" key="1">
    <citation type="submission" date="2018-08" db="EMBL/GenBank/DDBJ databases">
        <title>Genomic investigation of the strawberry pathogen Phytophthora fragariae indicates pathogenicity is determined by transcriptional variation in three key races.</title>
        <authorList>
            <person name="Adams T.M."/>
            <person name="Armitage A.D."/>
            <person name="Sobczyk M.K."/>
            <person name="Bates H.J."/>
            <person name="Dunwell J.M."/>
            <person name="Nellist C.F."/>
            <person name="Harrison R.J."/>
        </authorList>
    </citation>
    <scope>NUCLEOTIDE SEQUENCE [LARGE SCALE GENOMIC DNA]</scope>
    <source>
        <strain evidence="9 12">SCRP324</strain>
        <strain evidence="10 11">SCRP333</strain>
    </source>
</reference>
<evidence type="ECO:0000313" key="11">
    <source>
        <dbReference type="Proteomes" id="UP000434957"/>
    </source>
</evidence>
<dbReference type="GO" id="GO:0005886">
    <property type="term" value="C:plasma membrane"/>
    <property type="evidence" value="ECO:0007669"/>
    <property type="project" value="TreeGrafter"/>
</dbReference>
<comment type="subcellular location">
    <subcellularLocation>
        <location evidence="1">Membrane</location>
        <topology evidence="1">Multi-pass membrane protein</topology>
    </subcellularLocation>
</comment>
<dbReference type="AlphaFoldDB" id="A0A6A4E6N4"/>
<keyword evidence="3 7" id="KW-0813">Transport</keyword>
<evidence type="ECO:0000256" key="4">
    <source>
        <dbReference type="ARBA" id="ARBA00022692"/>
    </source>
</evidence>
<comment type="similarity">
    <text evidence="2 7">Belongs to the MIP/aquaporin (TC 1.A.8) family.</text>
</comment>
<dbReference type="InterPro" id="IPR050363">
    <property type="entry name" value="MIP/Aquaporin"/>
</dbReference>
<evidence type="ECO:0000256" key="3">
    <source>
        <dbReference type="ARBA" id="ARBA00022448"/>
    </source>
</evidence>
<feature type="transmembrane region" description="Helical" evidence="8">
    <location>
        <begin position="62"/>
        <end position="80"/>
    </location>
</feature>
<keyword evidence="5 8" id="KW-1133">Transmembrane helix</keyword>
<evidence type="ECO:0000256" key="2">
    <source>
        <dbReference type="ARBA" id="ARBA00006175"/>
    </source>
</evidence>
<keyword evidence="6 8" id="KW-0472">Membrane</keyword>
<dbReference type="SUPFAM" id="SSF81338">
    <property type="entry name" value="Aquaporin-like"/>
    <property type="match status" value="1"/>
</dbReference>
<dbReference type="PANTHER" id="PTHR43829:SF9">
    <property type="entry name" value="AQUAPORIN-9"/>
    <property type="match status" value="1"/>
</dbReference>
<dbReference type="Pfam" id="PF00230">
    <property type="entry name" value="MIP"/>
    <property type="match status" value="1"/>
</dbReference>
<dbReference type="GO" id="GO:0015250">
    <property type="term" value="F:water channel activity"/>
    <property type="evidence" value="ECO:0007669"/>
    <property type="project" value="TreeGrafter"/>
</dbReference>
<proteinExistence type="inferred from homology"/>
<comment type="caution">
    <text evidence="10">The sequence shown here is derived from an EMBL/GenBank/DDBJ whole genome shotgun (WGS) entry which is preliminary data.</text>
</comment>
<evidence type="ECO:0000313" key="10">
    <source>
        <dbReference type="EMBL" id="KAE9317799.1"/>
    </source>
</evidence>
<dbReference type="EMBL" id="QXFU01001204">
    <property type="protein sequence ID" value="KAE9007939.1"/>
    <property type="molecule type" value="Genomic_DNA"/>
</dbReference>
<dbReference type="Proteomes" id="UP000435112">
    <property type="component" value="Unassembled WGS sequence"/>
</dbReference>
<dbReference type="EMBL" id="QXFT01001470">
    <property type="protein sequence ID" value="KAE9317799.1"/>
    <property type="molecule type" value="Genomic_DNA"/>
</dbReference>
<sequence length="81" mass="9003">MIVVGMGVNNQVTNSQDATCCWRVLGRQHAHWLVLLSGANLNTAVTLAHCVYDRLSWWKVPGYMLLQLLGAFLGAIVIYVM</sequence>
<evidence type="ECO:0000313" key="12">
    <source>
        <dbReference type="Proteomes" id="UP000435112"/>
    </source>
</evidence>
<evidence type="ECO:0000256" key="7">
    <source>
        <dbReference type="RuleBase" id="RU000477"/>
    </source>
</evidence>
<dbReference type="Gene3D" id="1.20.1080.10">
    <property type="entry name" value="Glycerol uptake facilitator protein"/>
    <property type="match status" value="1"/>
</dbReference>
<keyword evidence="4 7" id="KW-0812">Transmembrane</keyword>
<evidence type="ECO:0000256" key="1">
    <source>
        <dbReference type="ARBA" id="ARBA00004141"/>
    </source>
</evidence>
<protein>
    <submittedName>
        <fullName evidence="10">Uncharacterized protein</fullName>
    </submittedName>
</protein>
<gene>
    <name evidence="9" type="ORF">PR002_g16050</name>
    <name evidence="10" type="ORF">PR003_g18390</name>
</gene>